<evidence type="ECO:0000313" key="1">
    <source>
        <dbReference type="EMBL" id="ORY01041.1"/>
    </source>
</evidence>
<reference evidence="1 2" key="1">
    <citation type="submission" date="2016-07" db="EMBL/GenBank/DDBJ databases">
        <title>Pervasive Adenine N6-methylation of Active Genes in Fungi.</title>
        <authorList>
            <consortium name="DOE Joint Genome Institute"/>
            <person name="Mondo S.J."/>
            <person name="Dannebaum R.O."/>
            <person name="Kuo R.C."/>
            <person name="Labutti K."/>
            <person name="Haridas S."/>
            <person name="Kuo A."/>
            <person name="Salamov A."/>
            <person name="Ahrendt S.R."/>
            <person name="Lipzen A."/>
            <person name="Sullivan W."/>
            <person name="Andreopoulos W.B."/>
            <person name="Clum A."/>
            <person name="Lindquist E."/>
            <person name="Daum C."/>
            <person name="Ramamoorthy G.K."/>
            <person name="Gryganskyi A."/>
            <person name="Culley D."/>
            <person name="Magnuson J.K."/>
            <person name="James T.Y."/>
            <person name="O'Malley M.A."/>
            <person name="Stajich J.E."/>
            <person name="Spatafora J.W."/>
            <person name="Visel A."/>
            <person name="Grigoriev I.V."/>
        </authorList>
    </citation>
    <scope>NUCLEOTIDE SEQUENCE [LARGE SCALE GENOMIC DNA]</scope>
    <source>
        <strain evidence="1 2">CBS 115471</strain>
    </source>
</reference>
<evidence type="ECO:0000313" key="2">
    <source>
        <dbReference type="Proteomes" id="UP000193144"/>
    </source>
</evidence>
<protein>
    <submittedName>
        <fullName evidence="1">Uncharacterized protein</fullName>
    </submittedName>
</protein>
<dbReference type="EMBL" id="MCFA01000175">
    <property type="protein sequence ID" value="ORY01041.1"/>
    <property type="molecule type" value="Genomic_DNA"/>
</dbReference>
<name>A0A1Y1YSP5_9PLEO</name>
<accession>A0A1Y1YSP5</accession>
<organism evidence="1 2">
    <name type="scientific">Clohesyomyces aquaticus</name>
    <dbReference type="NCBI Taxonomy" id="1231657"/>
    <lineage>
        <taxon>Eukaryota</taxon>
        <taxon>Fungi</taxon>
        <taxon>Dikarya</taxon>
        <taxon>Ascomycota</taxon>
        <taxon>Pezizomycotina</taxon>
        <taxon>Dothideomycetes</taxon>
        <taxon>Pleosporomycetidae</taxon>
        <taxon>Pleosporales</taxon>
        <taxon>Lindgomycetaceae</taxon>
        <taxon>Clohesyomyces</taxon>
    </lineage>
</organism>
<dbReference type="Proteomes" id="UP000193144">
    <property type="component" value="Unassembled WGS sequence"/>
</dbReference>
<comment type="caution">
    <text evidence="1">The sequence shown here is derived from an EMBL/GenBank/DDBJ whole genome shotgun (WGS) entry which is preliminary data.</text>
</comment>
<proteinExistence type="predicted"/>
<dbReference type="AlphaFoldDB" id="A0A1Y1YSP5"/>
<gene>
    <name evidence="1" type="ORF">BCR34DRAFT_101022</name>
</gene>
<keyword evidence="2" id="KW-1185">Reference proteome</keyword>
<sequence>MLHGFRNSPGIWFHSALAGFPALGPPEDPEGQGSLAPDMKPSTPCCWISFHPRICSRTYPCDSDAPGRWNTRVSGSNPDHSPQLATSSFPRDCIALIWPFPVLIEPPGPTKDSPKADLANRIKRDRKPTQSYKCRQALPPQFPLPPLLPCHCPSPIIPISTRTMPGLS</sequence>